<dbReference type="Pfam" id="PF02517">
    <property type="entry name" value="Rce1-like"/>
    <property type="match status" value="1"/>
</dbReference>
<feature type="transmembrane region" description="Helical" evidence="1">
    <location>
        <begin position="513"/>
        <end position="535"/>
    </location>
</feature>
<feature type="transmembrane region" description="Helical" evidence="1">
    <location>
        <begin position="23"/>
        <end position="41"/>
    </location>
</feature>
<sequence>MNFSIVLNLLKKEILALSRNKRIIIGLILPVLLLPLLFYGFNQVQDMTARGSEASLSRIHLVGEIPDEVLDALYNDARLEIIEDVENYEKLIQNRELDLVLEYSYSEDIHRFEFKFDSGRSGGRRASERIEGYLLDFKEEEQLKLLTLANEDESLLNPVNLQMKDIAMEEDIMKHSLSNIIPIALTLYALLSVVNFAVELTTAEKELGTLETLFSVPIKKKELIVAKIVACVLFGLVSMIISLLILLAFAPRFIDIEILHFAADPSIAAVLVLTLFPLIVMGAGVSLGVGMFANSYRESGAYITPLIFAFMIPAYIGSTPGLELNAFYAMLPIINSTLLIKSVFVGGLDIYLFAITLVTNTLFSVMSLTFMFKVFGTEKILFGIGKGTSFKLRRKELKRRDFIEVEDVFMSLSIIVILYIYMSTVLTEPMGIVRGTIFMQVFVFALIPIGIIWYLKGSQKKNLGMRMPSALGMLGGVFLWVAAFSLNFIYQILITPFVSQIPTLVELEAQLQILSPLTIFFFIAVTPGICEEILFRGFAFRPIEKNLGPKAAIIITSLMFAVVHLDFVRLFPTFLLGLVFGYVAYKTKSIYPAIVLHILNNAFAAFMPSGMPLTLLNLSIVFIIASIVGYVLLEKKHPLLSKAEDEVE</sequence>
<evidence type="ECO:0000259" key="2">
    <source>
        <dbReference type="Pfam" id="PF02517"/>
    </source>
</evidence>
<keyword evidence="1" id="KW-0472">Membrane</keyword>
<dbReference type="PANTHER" id="PTHR43471:SF3">
    <property type="entry name" value="ABC TRANSPORTER PERMEASE PROTEIN NATB"/>
    <property type="match status" value="1"/>
</dbReference>
<evidence type="ECO:0000313" key="4">
    <source>
        <dbReference type="Proteomes" id="UP000199568"/>
    </source>
</evidence>
<feature type="transmembrane region" description="Helical" evidence="1">
    <location>
        <begin position="224"/>
        <end position="249"/>
    </location>
</feature>
<dbReference type="GO" id="GO:0080120">
    <property type="term" value="P:CAAX-box protein maturation"/>
    <property type="evidence" value="ECO:0007669"/>
    <property type="project" value="UniProtKB-ARBA"/>
</dbReference>
<feature type="transmembrane region" description="Helical" evidence="1">
    <location>
        <begin position="270"/>
        <end position="293"/>
    </location>
</feature>
<keyword evidence="4" id="KW-1185">Reference proteome</keyword>
<dbReference type="InterPro" id="IPR003675">
    <property type="entry name" value="Rce1/LyrA-like_dom"/>
</dbReference>
<feature type="transmembrane region" description="Helical" evidence="1">
    <location>
        <begin position="437"/>
        <end position="455"/>
    </location>
</feature>
<dbReference type="GO" id="GO:0005886">
    <property type="term" value="C:plasma membrane"/>
    <property type="evidence" value="ECO:0007669"/>
    <property type="project" value="UniProtKB-SubCell"/>
</dbReference>
<name>A0A1I0GS67_9FIRM</name>
<evidence type="ECO:0000313" key="3">
    <source>
        <dbReference type="EMBL" id="SET74026.1"/>
    </source>
</evidence>
<dbReference type="STRING" id="426128.SAMN05660297_03343"/>
<feature type="transmembrane region" description="Helical" evidence="1">
    <location>
        <begin position="467"/>
        <end position="493"/>
    </location>
</feature>
<feature type="transmembrane region" description="Helical" evidence="1">
    <location>
        <begin position="402"/>
        <end position="422"/>
    </location>
</feature>
<feature type="transmembrane region" description="Helical" evidence="1">
    <location>
        <begin position="613"/>
        <end position="633"/>
    </location>
</feature>
<dbReference type="OrthoDB" id="5486437at2"/>
<dbReference type="GO" id="GO:0140359">
    <property type="term" value="F:ABC-type transporter activity"/>
    <property type="evidence" value="ECO:0007669"/>
    <property type="project" value="InterPro"/>
</dbReference>
<dbReference type="Proteomes" id="UP000199568">
    <property type="component" value="Unassembled WGS sequence"/>
</dbReference>
<gene>
    <name evidence="3" type="ORF">SAMN05660297_03343</name>
</gene>
<organism evidence="3 4">
    <name type="scientific">Natronincola peptidivorans</name>
    <dbReference type="NCBI Taxonomy" id="426128"/>
    <lineage>
        <taxon>Bacteria</taxon>
        <taxon>Bacillati</taxon>
        <taxon>Bacillota</taxon>
        <taxon>Clostridia</taxon>
        <taxon>Peptostreptococcales</taxon>
        <taxon>Natronincolaceae</taxon>
        <taxon>Natronincola</taxon>
    </lineage>
</organism>
<feature type="transmembrane region" description="Helical" evidence="1">
    <location>
        <begin position="299"/>
        <end position="317"/>
    </location>
</feature>
<evidence type="ECO:0000256" key="1">
    <source>
        <dbReference type="SAM" id="Phobius"/>
    </source>
</evidence>
<dbReference type="RefSeq" id="WP_090446607.1">
    <property type="nucleotide sequence ID" value="NZ_FOHU01000025.1"/>
</dbReference>
<keyword evidence="1" id="KW-1133">Transmembrane helix</keyword>
<dbReference type="AlphaFoldDB" id="A0A1I0GS67"/>
<dbReference type="NCBIfam" id="NF041647">
    <property type="entry name" value="ABC_perm_CPBP"/>
    <property type="match status" value="1"/>
</dbReference>
<feature type="transmembrane region" description="Helical" evidence="1">
    <location>
        <begin position="569"/>
        <end position="585"/>
    </location>
</feature>
<proteinExistence type="predicted"/>
<dbReference type="GO" id="GO:0004175">
    <property type="term" value="F:endopeptidase activity"/>
    <property type="evidence" value="ECO:0007669"/>
    <property type="project" value="UniProtKB-ARBA"/>
</dbReference>
<dbReference type="Pfam" id="PF12679">
    <property type="entry name" value="ABC2_membrane_2"/>
    <property type="match status" value="1"/>
</dbReference>
<feature type="transmembrane region" description="Helical" evidence="1">
    <location>
        <begin position="350"/>
        <end position="372"/>
    </location>
</feature>
<feature type="transmembrane region" description="Helical" evidence="1">
    <location>
        <begin position="547"/>
        <end position="563"/>
    </location>
</feature>
<reference evidence="3 4" key="1">
    <citation type="submission" date="2016-10" db="EMBL/GenBank/DDBJ databases">
        <authorList>
            <person name="de Groot N.N."/>
        </authorList>
    </citation>
    <scope>NUCLEOTIDE SEQUENCE [LARGE SCALE GENOMIC DNA]</scope>
    <source>
        <strain evidence="3 4">DSM 18979</strain>
    </source>
</reference>
<dbReference type="PANTHER" id="PTHR43471">
    <property type="entry name" value="ABC TRANSPORTER PERMEASE"/>
    <property type="match status" value="1"/>
</dbReference>
<accession>A0A1I0GS67</accession>
<feature type="transmembrane region" description="Helical" evidence="1">
    <location>
        <begin position="590"/>
        <end position="607"/>
    </location>
</feature>
<keyword evidence="1" id="KW-0812">Transmembrane</keyword>
<dbReference type="EMBL" id="FOHU01000025">
    <property type="protein sequence ID" value="SET74026.1"/>
    <property type="molecule type" value="Genomic_DNA"/>
</dbReference>
<feature type="domain" description="CAAX prenyl protease 2/Lysostaphin resistance protein A-like" evidence="2">
    <location>
        <begin position="516"/>
        <end position="603"/>
    </location>
</feature>
<protein>
    <submittedName>
        <fullName evidence="3">Sodium transport system permease protein</fullName>
    </submittedName>
</protein>